<organism evidence="1 2">
    <name type="scientific">Rhamnella rubrinervis</name>
    <dbReference type="NCBI Taxonomy" id="2594499"/>
    <lineage>
        <taxon>Eukaryota</taxon>
        <taxon>Viridiplantae</taxon>
        <taxon>Streptophyta</taxon>
        <taxon>Embryophyta</taxon>
        <taxon>Tracheophyta</taxon>
        <taxon>Spermatophyta</taxon>
        <taxon>Magnoliopsida</taxon>
        <taxon>eudicotyledons</taxon>
        <taxon>Gunneridae</taxon>
        <taxon>Pentapetalae</taxon>
        <taxon>rosids</taxon>
        <taxon>fabids</taxon>
        <taxon>Rosales</taxon>
        <taxon>Rhamnaceae</taxon>
        <taxon>rhamnoid group</taxon>
        <taxon>Rhamneae</taxon>
        <taxon>Rhamnella</taxon>
    </lineage>
</organism>
<keyword evidence="2" id="KW-1185">Reference proteome</keyword>
<dbReference type="AlphaFoldDB" id="A0A8K0MPX8"/>
<name>A0A8K0MPX8_9ROSA</name>
<evidence type="ECO:0000313" key="1">
    <source>
        <dbReference type="EMBL" id="KAF3453859.1"/>
    </source>
</evidence>
<dbReference type="EMBL" id="VOIH02000002">
    <property type="protein sequence ID" value="KAF3453859.1"/>
    <property type="molecule type" value="Genomic_DNA"/>
</dbReference>
<comment type="caution">
    <text evidence="1">The sequence shown here is derived from an EMBL/GenBank/DDBJ whole genome shotgun (WGS) entry which is preliminary data.</text>
</comment>
<evidence type="ECO:0000313" key="2">
    <source>
        <dbReference type="Proteomes" id="UP000796880"/>
    </source>
</evidence>
<protein>
    <submittedName>
        <fullName evidence="1">Uncharacterized protein</fullName>
    </submittedName>
</protein>
<accession>A0A8K0MPX8</accession>
<sequence length="100" mass="11814">MDHNDMIVDDIVLYSMATEIMNENKDNEPKSVEECRCRSDWFNWKDAIQAKFDSLSKCEVFGPVVRITDAVKLVRWIYPHRWAIDCMVVPTDEYSQYGNF</sequence>
<gene>
    <name evidence="1" type="ORF">FNV43_RR04300</name>
</gene>
<proteinExistence type="predicted"/>
<dbReference type="OrthoDB" id="1292683at2759"/>
<reference evidence="1" key="1">
    <citation type="submission" date="2020-03" db="EMBL/GenBank/DDBJ databases">
        <title>A high-quality chromosome-level genome assembly of a woody plant with both climbing and erect habits, Rhamnella rubrinervis.</title>
        <authorList>
            <person name="Lu Z."/>
            <person name="Yang Y."/>
            <person name="Zhu X."/>
            <person name="Sun Y."/>
        </authorList>
    </citation>
    <scope>NUCLEOTIDE SEQUENCE</scope>
    <source>
        <strain evidence="1">BYM</strain>
        <tissue evidence="1">Leaf</tissue>
    </source>
</reference>
<dbReference type="Proteomes" id="UP000796880">
    <property type="component" value="Unassembled WGS sequence"/>
</dbReference>